<dbReference type="EMBL" id="JARAWJ010000039">
    <property type="protein sequence ID" value="MDX3042602.1"/>
    <property type="molecule type" value="Genomic_DNA"/>
</dbReference>
<evidence type="ECO:0000313" key="3">
    <source>
        <dbReference type="Proteomes" id="UP001282474"/>
    </source>
</evidence>
<evidence type="ECO:0000313" key="2">
    <source>
        <dbReference type="EMBL" id="MDX3042602.1"/>
    </source>
</evidence>
<proteinExistence type="predicted"/>
<keyword evidence="3" id="KW-1185">Reference proteome</keyword>
<name>A0ABU4N0U3_9ACTN</name>
<organism evidence="2 3">
    <name type="scientific">Streptomyces caniscabiei</name>
    <dbReference type="NCBI Taxonomy" id="2746961"/>
    <lineage>
        <taxon>Bacteria</taxon>
        <taxon>Bacillati</taxon>
        <taxon>Actinomycetota</taxon>
        <taxon>Actinomycetes</taxon>
        <taxon>Kitasatosporales</taxon>
        <taxon>Streptomycetaceae</taxon>
        <taxon>Streptomyces</taxon>
    </lineage>
</organism>
<protein>
    <submittedName>
        <fullName evidence="2">Uncharacterized protein</fullName>
    </submittedName>
</protein>
<comment type="caution">
    <text evidence="2">The sequence shown here is derived from an EMBL/GenBank/DDBJ whole genome shotgun (WGS) entry which is preliminary data.</text>
</comment>
<gene>
    <name evidence="2" type="ORF">PV383_36275</name>
</gene>
<reference evidence="2 3" key="1">
    <citation type="journal article" date="2023" name="Microb. Genom.">
        <title>Mesoterricola silvestris gen. nov., sp. nov., Mesoterricola sediminis sp. nov., Geothrix oryzae sp. nov., Geothrix edaphica sp. nov., Geothrix rubra sp. nov., and Geothrix limicola sp. nov., six novel members of Acidobacteriota isolated from soils.</title>
        <authorList>
            <person name="Weisberg A.J."/>
            <person name="Pearce E."/>
            <person name="Kramer C.G."/>
            <person name="Chang J.H."/>
            <person name="Clarke C.R."/>
        </authorList>
    </citation>
    <scope>NUCLEOTIDE SEQUENCE [LARGE SCALE GENOMIC DNA]</scope>
    <source>
        <strain evidence="2 3">NE20-4-1</strain>
    </source>
</reference>
<dbReference type="Proteomes" id="UP001282474">
    <property type="component" value="Unassembled WGS sequence"/>
</dbReference>
<feature type="region of interest" description="Disordered" evidence="1">
    <location>
        <begin position="26"/>
        <end position="46"/>
    </location>
</feature>
<accession>A0ABU4N0U3</accession>
<dbReference type="RefSeq" id="WP_193382904.1">
    <property type="nucleotide sequence ID" value="NZ_JABXWI010000031.1"/>
</dbReference>
<sequence>MSTAGEDTDDTAKSRLRILNKHFREHPVTGPEGHCVTGPGSRPTPVTPGLPYPARITEHIDRSVAEVAAHTRAVNPEAGPLPARVEAVYDWYREHTANAPTAEQQRRDTIVYRQRLEHAIAMGDTKVIRPHRCPGCRTFGLMWVHEAQRAVCTNARCTTKAGLSSSFSLARLAYVHIAAQYRAENSVRVHAT</sequence>
<evidence type="ECO:0000256" key="1">
    <source>
        <dbReference type="SAM" id="MobiDB-lite"/>
    </source>
</evidence>